<name>A0AAV3BGZ1_YERPE</name>
<reference evidence="1 2" key="2">
    <citation type="submission" date="2010-03" db="EMBL/GenBank/DDBJ databases">
        <authorList>
            <person name="Payne S.H."/>
            <person name="Sutton G.G."/>
        </authorList>
    </citation>
    <scope>NUCLEOTIDE SEQUENCE [LARGE SCALE GENOMIC DNA]</scope>
    <source>
        <strain evidence="1 2">IP275</strain>
    </source>
</reference>
<dbReference type="AlphaFoldDB" id="A0AAV3BGZ1"/>
<gene>
    <name evidence="1" type="ORF">YPIP275_2716</name>
</gene>
<reference evidence="1 2" key="1">
    <citation type="submission" date="2008-01" db="EMBL/GenBank/DDBJ databases">
        <title>Yersinia pestis Strain IP275 project at JCVI/TIGR.</title>
        <authorList>
            <person name="Ravel J."/>
            <person name="Eppinger M."/>
            <person name="Fricke W.F."/>
            <person name="Rosovitz M."/>
            <person name="Lindler L.E."/>
            <person name="Bearden S."/>
            <person name="Shriefer M."/>
        </authorList>
    </citation>
    <scope>NUCLEOTIDE SEQUENCE [LARGE SCALE GENOMIC DNA]</scope>
    <source>
        <strain evidence="1 2">IP275</strain>
    </source>
</reference>
<dbReference type="Proteomes" id="UP000004430">
    <property type="component" value="Unassembled WGS sequence"/>
</dbReference>
<sequence length="41" mass="4679">MGKYSDTGRADRSDLRHSAILRAMPGAQKNADVFQHRHRNN</sequence>
<proteinExistence type="predicted"/>
<dbReference type="EMBL" id="AAOS02000015">
    <property type="protein sequence ID" value="EDR32123.1"/>
    <property type="molecule type" value="Genomic_DNA"/>
</dbReference>
<protein>
    <submittedName>
        <fullName evidence="1">Uncharacterized protein</fullName>
    </submittedName>
</protein>
<organism evidence="1 2">
    <name type="scientific">Yersinia pestis biovar Orientalis str. IP275</name>
    <dbReference type="NCBI Taxonomy" id="373665"/>
    <lineage>
        <taxon>Bacteria</taxon>
        <taxon>Pseudomonadati</taxon>
        <taxon>Pseudomonadota</taxon>
        <taxon>Gammaproteobacteria</taxon>
        <taxon>Enterobacterales</taxon>
        <taxon>Yersiniaceae</taxon>
        <taxon>Yersinia</taxon>
    </lineage>
</organism>
<accession>A0AAV3BGZ1</accession>
<evidence type="ECO:0000313" key="2">
    <source>
        <dbReference type="Proteomes" id="UP000004430"/>
    </source>
</evidence>
<comment type="caution">
    <text evidence="1">The sequence shown here is derived from an EMBL/GenBank/DDBJ whole genome shotgun (WGS) entry which is preliminary data.</text>
</comment>
<evidence type="ECO:0000313" key="1">
    <source>
        <dbReference type="EMBL" id="EDR32123.1"/>
    </source>
</evidence>